<feature type="compositionally biased region" description="Polar residues" evidence="1">
    <location>
        <begin position="16"/>
        <end position="27"/>
    </location>
</feature>
<dbReference type="InParanoid" id="A0A5J5EYG8"/>
<dbReference type="Proteomes" id="UP000326924">
    <property type="component" value="Unassembled WGS sequence"/>
</dbReference>
<protein>
    <submittedName>
        <fullName evidence="2">Uncharacterized protein</fullName>
    </submittedName>
</protein>
<keyword evidence="3" id="KW-1185">Reference proteome</keyword>
<reference evidence="2 3" key="1">
    <citation type="submission" date="2019-09" db="EMBL/GenBank/DDBJ databases">
        <title>Draft genome of the ectomycorrhizal ascomycete Sphaerosporella brunnea.</title>
        <authorList>
            <consortium name="DOE Joint Genome Institute"/>
            <person name="Benucci G.M."/>
            <person name="Marozzi G."/>
            <person name="Antonielli L."/>
            <person name="Sanchez S."/>
            <person name="Marco P."/>
            <person name="Wang X."/>
            <person name="Falini L.B."/>
            <person name="Barry K."/>
            <person name="Haridas S."/>
            <person name="Lipzen A."/>
            <person name="Labutti K."/>
            <person name="Grigoriev I.V."/>
            <person name="Murat C."/>
            <person name="Martin F."/>
            <person name="Albertini E."/>
            <person name="Donnini D."/>
            <person name="Bonito G."/>
        </authorList>
    </citation>
    <scope>NUCLEOTIDE SEQUENCE [LARGE SCALE GENOMIC DNA]</scope>
    <source>
        <strain evidence="2 3">Sb_GMNB300</strain>
    </source>
</reference>
<feature type="region of interest" description="Disordered" evidence="1">
    <location>
        <begin position="1"/>
        <end position="27"/>
    </location>
</feature>
<feature type="region of interest" description="Disordered" evidence="1">
    <location>
        <begin position="270"/>
        <end position="307"/>
    </location>
</feature>
<dbReference type="AlphaFoldDB" id="A0A5J5EYG8"/>
<gene>
    <name evidence="2" type="ORF">FN846DRAFT_889661</name>
</gene>
<comment type="caution">
    <text evidence="2">The sequence shown here is derived from an EMBL/GenBank/DDBJ whole genome shotgun (WGS) entry which is preliminary data.</text>
</comment>
<name>A0A5J5EYG8_9PEZI</name>
<proteinExistence type="predicted"/>
<evidence type="ECO:0000313" key="3">
    <source>
        <dbReference type="Proteomes" id="UP000326924"/>
    </source>
</evidence>
<organism evidence="2 3">
    <name type="scientific">Sphaerosporella brunnea</name>
    <dbReference type="NCBI Taxonomy" id="1250544"/>
    <lineage>
        <taxon>Eukaryota</taxon>
        <taxon>Fungi</taxon>
        <taxon>Dikarya</taxon>
        <taxon>Ascomycota</taxon>
        <taxon>Pezizomycotina</taxon>
        <taxon>Pezizomycetes</taxon>
        <taxon>Pezizales</taxon>
        <taxon>Pyronemataceae</taxon>
        <taxon>Sphaerosporella</taxon>
    </lineage>
</organism>
<accession>A0A5J5EYG8</accession>
<feature type="compositionally biased region" description="Polar residues" evidence="1">
    <location>
        <begin position="270"/>
        <end position="286"/>
    </location>
</feature>
<feature type="compositionally biased region" description="Low complexity" evidence="1">
    <location>
        <begin position="287"/>
        <end position="296"/>
    </location>
</feature>
<sequence length="307" mass="32782">MRLSTAATTRPPAHNFTHTSHASRSVTPSRYVSLPYWTKTPIAKNSPASRPRAQNKKGHKRAVAVATNAVTAAMTNAAHPFEDPADPIASSQMGDANDAEDMVMDLQGASQWSEPILTPTPVPAPAAPSPLPVAMTPAEPQISSVAPDPTPPTPGALGAQRMTRAMTRGLKDDTPRPKMGSIFSSTPATFDSPPAQPKKRRFEETPSYVRLVDSTIRDTIKEALTGHLNQLSSDFETHANRVLQMIADITGTLVAKVEGLECAVAVQQRSGYRQPSNAQDPRLQTQGSCSSGSSYSIPTEHIDGVDD</sequence>
<evidence type="ECO:0000313" key="2">
    <source>
        <dbReference type="EMBL" id="KAA8908006.1"/>
    </source>
</evidence>
<evidence type="ECO:0000256" key="1">
    <source>
        <dbReference type="SAM" id="MobiDB-lite"/>
    </source>
</evidence>
<feature type="region of interest" description="Disordered" evidence="1">
    <location>
        <begin position="169"/>
        <end position="203"/>
    </location>
</feature>
<dbReference type="EMBL" id="VXIS01000073">
    <property type="protein sequence ID" value="KAA8908006.1"/>
    <property type="molecule type" value="Genomic_DNA"/>
</dbReference>